<feature type="compositionally biased region" description="Low complexity" evidence="1">
    <location>
        <begin position="78"/>
        <end position="90"/>
    </location>
</feature>
<feature type="compositionally biased region" description="Basic and acidic residues" evidence="1">
    <location>
        <begin position="18"/>
        <end position="30"/>
    </location>
</feature>
<reference evidence="2 3" key="1">
    <citation type="submission" date="2024-11" db="EMBL/GenBank/DDBJ databases">
        <title>Adaptive evolution of stress response genes in parasites aligns with host niche diversity.</title>
        <authorList>
            <person name="Hahn C."/>
            <person name="Resl P."/>
        </authorList>
    </citation>
    <scope>NUCLEOTIDE SEQUENCE [LARGE SCALE GENOMIC DNA]</scope>
    <source>
        <strain evidence="2">EGGRZ-B1_66</strain>
        <tissue evidence="2">Body</tissue>
    </source>
</reference>
<evidence type="ECO:0000313" key="3">
    <source>
        <dbReference type="Proteomes" id="UP001626550"/>
    </source>
</evidence>
<comment type="caution">
    <text evidence="2">The sequence shown here is derived from an EMBL/GenBank/DDBJ whole genome shotgun (WGS) entry which is preliminary data.</text>
</comment>
<feature type="region of interest" description="Disordered" evidence="1">
    <location>
        <begin position="138"/>
        <end position="157"/>
    </location>
</feature>
<feature type="region of interest" description="Disordered" evidence="1">
    <location>
        <begin position="1"/>
        <end position="119"/>
    </location>
</feature>
<sequence length="345" mass="38652">MSRLKKDLFLTDDSSSEDSDHQISAKEAPVRKSSPKMLKHDKSKSSKHNLPNQQKKKRDDTSTNDHQQKKNSGKALQSKPLPKVPKLPSVETPVEQKSISKRPPEQSLKAPPVNTPNIHRILQETSELLASRDRLISKEAISPSPSPTRDSPKKVASVPSVKLKQEFEWTSTNGYLKHSDSELDVALPSANYLYRIAPLSIDTRRKLEENIKESSASVAKLQSFFNGLKTPKNVSLTGLLLVPKEIQDSPPHEQKEADLLPCFEKVALRRLKKILQSTAKVEGAKVDNFRCLWIEAWQGVTLYISSTSTSSRMSNGVSGSELYTKYPMSLPAFVHYSENMLRSLK</sequence>
<name>A0ABD2Q983_9PLAT</name>
<dbReference type="EMBL" id="JBJKFK010000598">
    <property type="protein sequence ID" value="KAL3316120.1"/>
    <property type="molecule type" value="Genomic_DNA"/>
</dbReference>
<evidence type="ECO:0000313" key="2">
    <source>
        <dbReference type="EMBL" id="KAL3316120.1"/>
    </source>
</evidence>
<dbReference type="AlphaFoldDB" id="A0ABD2Q983"/>
<evidence type="ECO:0000256" key="1">
    <source>
        <dbReference type="SAM" id="MobiDB-lite"/>
    </source>
</evidence>
<dbReference type="Proteomes" id="UP001626550">
    <property type="component" value="Unassembled WGS sequence"/>
</dbReference>
<protein>
    <submittedName>
        <fullName evidence="2">Uncharacterized protein</fullName>
    </submittedName>
</protein>
<proteinExistence type="predicted"/>
<feature type="compositionally biased region" description="Basic and acidic residues" evidence="1">
    <location>
        <begin position="57"/>
        <end position="68"/>
    </location>
</feature>
<organism evidence="2 3">
    <name type="scientific">Cichlidogyrus casuarinus</name>
    <dbReference type="NCBI Taxonomy" id="1844966"/>
    <lineage>
        <taxon>Eukaryota</taxon>
        <taxon>Metazoa</taxon>
        <taxon>Spiralia</taxon>
        <taxon>Lophotrochozoa</taxon>
        <taxon>Platyhelminthes</taxon>
        <taxon>Monogenea</taxon>
        <taxon>Monopisthocotylea</taxon>
        <taxon>Dactylogyridea</taxon>
        <taxon>Ancyrocephalidae</taxon>
        <taxon>Cichlidogyrus</taxon>
    </lineage>
</organism>
<keyword evidence="3" id="KW-1185">Reference proteome</keyword>
<gene>
    <name evidence="2" type="ORF">Ciccas_005243</name>
</gene>
<accession>A0ABD2Q983</accession>